<dbReference type="AlphaFoldDB" id="M4JCK3"/>
<evidence type="ECO:0000256" key="8">
    <source>
        <dbReference type="ARBA" id="ARBA00022989"/>
    </source>
</evidence>
<evidence type="ECO:0000256" key="13">
    <source>
        <dbReference type="SAM" id="Phobius"/>
    </source>
</evidence>
<accession>M4JCK3</accession>
<comment type="subunit">
    <text evidence="3">F-type ATPases have 2 components, CF(1) - the catalytic core - and CF(0) - the membrane proton channel.</text>
</comment>
<dbReference type="EMBL" id="JX913775">
    <property type="protein sequence ID" value="AGC22389.1"/>
    <property type="molecule type" value="Genomic_DNA"/>
</dbReference>
<dbReference type="GO" id="GO:0015078">
    <property type="term" value="F:proton transmembrane transporter activity"/>
    <property type="evidence" value="ECO:0007669"/>
    <property type="project" value="InterPro"/>
</dbReference>
<protein>
    <recommendedName>
        <fullName evidence="12">ATP synthase complex subunit 8</fullName>
    </recommendedName>
</protein>
<feature type="transmembrane region" description="Helical" evidence="13">
    <location>
        <begin position="6"/>
        <end position="29"/>
    </location>
</feature>
<keyword evidence="5 12" id="KW-0138">CF(0)</keyword>
<keyword evidence="10 12" id="KW-0496">Mitochondrion</keyword>
<evidence type="ECO:0000256" key="10">
    <source>
        <dbReference type="ARBA" id="ARBA00023128"/>
    </source>
</evidence>
<evidence type="ECO:0000256" key="7">
    <source>
        <dbReference type="ARBA" id="ARBA00022781"/>
    </source>
</evidence>
<gene>
    <name evidence="14" type="primary">atp8</name>
</gene>
<organism evidence="14">
    <name type="scientific">Ommexecha virens</name>
    <dbReference type="NCBI Taxonomy" id="1260741"/>
    <lineage>
        <taxon>Eukaryota</taxon>
        <taxon>Metazoa</taxon>
        <taxon>Ecdysozoa</taxon>
        <taxon>Arthropoda</taxon>
        <taxon>Hexapoda</taxon>
        <taxon>Insecta</taxon>
        <taxon>Pterygota</taxon>
        <taxon>Neoptera</taxon>
        <taxon>Polyneoptera</taxon>
        <taxon>Orthoptera</taxon>
        <taxon>Caelifera</taxon>
        <taxon>Acrididea</taxon>
        <taxon>Acridomorpha</taxon>
        <taxon>Acridoidea</taxon>
        <taxon>Ommexechidae</taxon>
        <taxon>Ommexecha</taxon>
    </lineage>
</organism>
<keyword evidence="8 13" id="KW-1133">Transmembrane helix</keyword>
<evidence type="ECO:0000256" key="6">
    <source>
        <dbReference type="ARBA" id="ARBA00022692"/>
    </source>
</evidence>
<keyword evidence="9 12" id="KW-0406">Ion transport</keyword>
<comment type="subcellular location">
    <subcellularLocation>
        <location evidence="1 12">Mitochondrion membrane</location>
        <topology evidence="1 12">Single-pass membrane protein</topology>
    </subcellularLocation>
</comment>
<evidence type="ECO:0000313" key="14">
    <source>
        <dbReference type="EMBL" id="AGC22389.1"/>
    </source>
</evidence>
<dbReference type="GO" id="GO:0031966">
    <property type="term" value="C:mitochondrial membrane"/>
    <property type="evidence" value="ECO:0007669"/>
    <property type="project" value="UniProtKB-SubCell"/>
</dbReference>
<dbReference type="CTD" id="4509"/>
<evidence type="ECO:0000256" key="1">
    <source>
        <dbReference type="ARBA" id="ARBA00004304"/>
    </source>
</evidence>
<dbReference type="InterPro" id="IPR001421">
    <property type="entry name" value="ATP8_metazoa"/>
</dbReference>
<geneLocation type="mitochondrion" evidence="14"/>
<keyword evidence="11 13" id="KW-0472">Membrane</keyword>
<evidence type="ECO:0000256" key="3">
    <source>
        <dbReference type="ARBA" id="ARBA00011291"/>
    </source>
</evidence>
<dbReference type="GeneID" id="14842943"/>
<evidence type="ECO:0000256" key="2">
    <source>
        <dbReference type="ARBA" id="ARBA00008892"/>
    </source>
</evidence>
<dbReference type="GO" id="GO:0015986">
    <property type="term" value="P:proton motive force-driven ATP synthesis"/>
    <property type="evidence" value="ECO:0007669"/>
    <property type="project" value="InterPro"/>
</dbReference>
<evidence type="ECO:0000256" key="11">
    <source>
        <dbReference type="ARBA" id="ARBA00023136"/>
    </source>
</evidence>
<name>M4JCK3_9ORTH</name>
<comment type="similarity">
    <text evidence="2 12">Belongs to the ATPase protein 8 family.</text>
</comment>
<evidence type="ECO:0000256" key="5">
    <source>
        <dbReference type="ARBA" id="ARBA00022547"/>
    </source>
</evidence>
<evidence type="ECO:0000256" key="4">
    <source>
        <dbReference type="ARBA" id="ARBA00022448"/>
    </source>
</evidence>
<dbReference type="Pfam" id="PF00895">
    <property type="entry name" value="ATP-synt_8"/>
    <property type="match status" value="1"/>
</dbReference>
<keyword evidence="4 12" id="KW-0813">Transport</keyword>
<dbReference type="RefSeq" id="YP_007627073.1">
    <property type="nucleotide sequence ID" value="NC_020778.1"/>
</dbReference>
<keyword evidence="6 12" id="KW-0812">Transmembrane</keyword>
<evidence type="ECO:0000256" key="9">
    <source>
        <dbReference type="ARBA" id="ARBA00023065"/>
    </source>
</evidence>
<dbReference type="GO" id="GO:0045259">
    <property type="term" value="C:proton-transporting ATP synthase complex"/>
    <property type="evidence" value="ECO:0007669"/>
    <property type="project" value="UniProtKB-KW"/>
</dbReference>
<evidence type="ECO:0000256" key="12">
    <source>
        <dbReference type="RuleBase" id="RU003661"/>
    </source>
</evidence>
<sequence length="53" mass="6586">MPQMSPLMWFTLFLMFSMLMILFNQMNYFSFKPLLMKSKIQETIKSKDINWKW</sequence>
<keyword evidence="7 12" id="KW-0375">Hydrogen ion transport</keyword>
<proteinExistence type="inferred from homology"/>
<reference evidence="14" key="1">
    <citation type="journal article" date="2013" name="Mol. Phylogenet. Evol.">
        <title>Searching for the optimal data partitioning strategy in mitochondrial phylogenomics: A phylogeny of Acridoidea (Insecta: Orthoptera: Caelifera) as a case study.</title>
        <authorList>
            <person name="Leavitt J.R."/>
            <person name="Hiatt K.D."/>
            <person name="Whiting M.F."/>
            <person name="Song H."/>
        </authorList>
    </citation>
    <scope>NUCLEOTIDE SEQUENCE</scope>
</reference>